<protein>
    <submittedName>
        <fullName evidence="6">Integrase</fullName>
    </submittedName>
</protein>
<keyword evidence="2" id="KW-0229">DNA integration</keyword>
<keyword evidence="4" id="KW-0233">DNA recombination</keyword>
<evidence type="ECO:0000256" key="1">
    <source>
        <dbReference type="ARBA" id="ARBA00008857"/>
    </source>
</evidence>
<dbReference type="PANTHER" id="PTHR30629">
    <property type="entry name" value="PROPHAGE INTEGRASE"/>
    <property type="match status" value="1"/>
</dbReference>
<dbReference type="Proteomes" id="UP000197019">
    <property type="component" value="Chromosome"/>
</dbReference>
<proteinExistence type="inferred from homology"/>
<dbReference type="SUPFAM" id="SSF56349">
    <property type="entry name" value="DNA breaking-rejoining enzymes"/>
    <property type="match status" value="1"/>
</dbReference>
<keyword evidence="7" id="KW-1185">Reference proteome</keyword>
<dbReference type="Pfam" id="PF00589">
    <property type="entry name" value="Phage_integrase"/>
    <property type="match status" value="1"/>
</dbReference>
<dbReference type="InterPro" id="IPR025166">
    <property type="entry name" value="Integrase_DNA_bind_dom"/>
</dbReference>
<organism evidence="6 7">
    <name type="scientific">Methylovulum psychrotolerans</name>
    <dbReference type="NCBI Taxonomy" id="1704499"/>
    <lineage>
        <taxon>Bacteria</taxon>
        <taxon>Pseudomonadati</taxon>
        <taxon>Pseudomonadota</taxon>
        <taxon>Gammaproteobacteria</taxon>
        <taxon>Methylococcales</taxon>
        <taxon>Methylococcaceae</taxon>
        <taxon>Methylovulum</taxon>
    </lineage>
</organism>
<evidence type="ECO:0000256" key="4">
    <source>
        <dbReference type="ARBA" id="ARBA00023172"/>
    </source>
</evidence>
<dbReference type="InterPro" id="IPR050808">
    <property type="entry name" value="Phage_Integrase"/>
</dbReference>
<dbReference type="GO" id="GO:0015074">
    <property type="term" value="P:DNA integration"/>
    <property type="evidence" value="ECO:0007669"/>
    <property type="project" value="UniProtKB-KW"/>
</dbReference>
<evidence type="ECO:0000256" key="3">
    <source>
        <dbReference type="ARBA" id="ARBA00023125"/>
    </source>
</evidence>
<feature type="domain" description="Tyr recombinase" evidence="5">
    <location>
        <begin position="221"/>
        <end position="393"/>
    </location>
</feature>
<dbReference type="InterPro" id="IPR013762">
    <property type="entry name" value="Integrase-like_cat_sf"/>
</dbReference>
<dbReference type="PANTHER" id="PTHR30629:SF2">
    <property type="entry name" value="PROPHAGE INTEGRASE INTS-RELATED"/>
    <property type="match status" value="1"/>
</dbReference>
<dbReference type="InterPro" id="IPR011010">
    <property type="entry name" value="DNA_brk_join_enz"/>
</dbReference>
<dbReference type="RefSeq" id="WP_088621276.1">
    <property type="nucleotide sequence ID" value="NZ_CP022129.1"/>
</dbReference>
<dbReference type="InterPro" id="IPR002104">
    <property type="entry name" value="Integrase_catalytic"/>
</dbReference>
<dbReference type="Pfam" id="PF13356">
    <property type="entry name" value="Arm-DNA-bind_3"/>
    <property type="match status" value="1"/>
</dbReference>
<dbReference type="InterPro" id="IPR038488">
    <property type="entry name" value="Integrase_DNA-bd_sf"/>
</dbReference>
<accession>A0A1Z4C4D3</accession>
<dbReference type="Gene3D" id="1.10.443.10">
    <property type="entry name" value="Intergrase catalytic core"/>
    <property type="match status" value="1"/>
</dbReference>
<gene>
    <name evidence="6" type="ORF">CEK71_21380</name>
</gene>
<dbReference type="InterPro" id="IPR004107">
    <property type="entry name" value="Integrase_SAM-like_N"/>
</dbReference>
<dbReference type="OrthoDB" id="9795573at2"/>
<keyword evidence="3" id="KW-0238">DNA-binding</keyword>
<dbReference type="EMBL" id="CP022129">
    <property type="protein sequence ID" value="ASF48407.1"/>
    <property type="molecule type" value="Genomic_DNA"/>
</dbReference>
<dbReference type="Gene3D" id="3.30.160.390">
    <property type="entry name" value="Integrase, DNA-binding domain"/>
    <property type="match status" value="1"/>
</dbReference>
<evidence type="ECO:0000313" key="6">
    <source>
        <dbReference type="EMBL" id="ASF48407.1"/>
    </source>
</evidence>
<dbReference type="KEGG" id="mpsy:CEK71_21380"/>
<evidence type="ECO:0000256" key="2">
    <source>
        <dbReference type="ARBA" id="ARBA00022908"/>
    </source>
</evidence>
<dbReference type="Pfam" id="PF14659">
    <property type="entry name" value="Phage_int_SAM_3"/>
    <property type="match status" value="1"/>
</dbReference>
<sequence>MTTTNPETKNAKAASTPETTRLVFTKKWIEQLPPNPKESAAREKEYSDTQTVGLKLLVSKQGRKFFYLRYTINKRKRGIKVGEYGAMSLPEARIRCNELKALVNKGIDPQEEKQQLASIPDFGEFVAQHYLPYAQANKRSYCNDESKLRIHLLPLFQHRRLDQITTQELQRYHDQLKTKYCPATANRHLSLLQRMFKLAIQWGFLDKNPATGIRKHQENNERHRYLSDQEIGKFIEALKTEENPVAAAAFELLLYTGVRRQEALDAKWEHVDLEKKVWFIPRSKSGKLRHVILNTMAIQLLQRQTRIPGNPYVFPGKVKGQQINNPQKAFRRVLKKAGISNFRIHDLRHTHASIAINNGASLYEVQHLLGHSQSKTTSRYAHLADETLRKVSDTVSNRISSTIR</sequence>
<dbReference type="CDD" id="cd00796">
    <property type="entry name" value="INT_Rci_Hp1_C"/>
    <property type="match status" value="1"/>
</dbReference>
<dbReference type="GO" id="GO:0006310">
    <property type="term" value="P:DNA recombination"/>
    <property type="evidence" value="ECO:0007669"/>
    <property type="project" value="UniProtKB-KW"/>
</dbReference>
<dbReference type="Gene3D" id="1.10.150.130">
    <property type="match status" value="1"/>
</dbReference>
<comment type="similarity">
    <text evidence="1">Belongs to the 'phage' integrase family.</text>
</comment>
<dbReference type="PROSITE" id="PS51898">
    <property type="entry name" value="TYR_RECOMBINASE"/>
    <property type="match status" value="1"/>
</dbReference>
<evidence type="ECO:0000259" key="5">
    <source>
        <dbReference type="PROSITE" id="PS51898"/>
    </source>
</evidence>
<reference evidence="6 7" key="1">
    <citation type="submission" date="2017-06" db="EMBL/GenBank/DDBJ databases">
        <title>Genome Sequencing of the methanotroph Methylovulum psychrotolerants str. HV10-M2 isolated from a high-altitude environment.</title>
        <authorList>
            <person name="Mateos-Rivera A."/>
        </authorList>
    </citation>
    <scope>NUCLEOTIDE SEQUENCE [LARGE SCALE GENOMIC DNA]</scope>
    <source>
        <strain evidence="6 7">HV10_M2</strain>
    </source>
</reference>
<dbReference type="AlphaFoldDB" id="A0A1Z4C4D3"/>
<name>A0A1Z4C4D3_9GAMM</name>
<dbReference type="InterPro" id="IPR010998">
    <property type="entry name" value="Integrase_recombinase_N"/>
</dbReference>
<dbReference type="GO" id="GO:0003677">
    <property type="term" value="F:DNA binding"/>
    <property type="evidence" value="ECO:0007669"/>
    <property type="project" value="UniProtKB-KW"/>
</dbReference>
<evidence type="ECO:0000313" key="7">
    <source>
        <dbReference type="Proteomes" id="UP000197019"/>
    </source>
</evidence>